<feature type="transmembrane region" description="Helical" evidence="1">
    <location>
        <begin position="131"/>
        <end position="149"/>
    </location>
</feature>
<protein>
    <submittedName>
        <fullName evidence="3">Glycopeptide antibiotics resistance protein</fullName>
    </submittedName>
</protein>
<proteinExistence type="predicted"/>
<evidence type="ECO:0000313" key="3">
    <source>
        <dbReference type="EMBL" id="RBP61867.1"/>
    </source>
</evidence>
<keyword evidence="1" id="KW-1133">Transmembrane helix</keyword>
<evidence type="ECO:0000256" key="1">
    <source>
        <dbReference type="SAM" id="Phobius"/>
    </source>
</evidence>
<dbReference type="Pfam" id="PF04892">
    <property type="entry name" value="VanZ"/>
    <property type="match status" value="1"/>
</dbReference>
<dbReference type="PANTHER" id="PTHR36834:SF1">
    <property type="entry name" value="INTEGRAL MEMBRANE PROTEIN"/>
    <property type="match status" value="1"/>
</dbReference>
<feature type="transmembrane region" description="Helical" evidence="1">
    <location>
        <begin position="100"/>
        <end position="119"/>
    </location>
</feature>
<evidence type="ECO:0000313" key="4">
    <source>
        <dbReference type="Proteomes" id="UP000253490"/>
    </source>
</evidence>
<gene>
    <name evidence="3" type="ORF">DES36_11385</name>
</gene>
<organism evidence="3 4">
    <name type="scientific">Alkalibaculum bacchi</name>
    <dbReference type="NCBI Taxonomy" id="645887"/>
    <lineage>
        <taxon>Bacteria</taxon>
        <taxon>Bacillati</taxon>
        <taxon>Bacillota</taxon>
        <taxon>Clostridia</taxon>
        <taxon>Eubacteriales</taxon>
        <taxon>Eubacteriaceae</taxon>
        <taxon>Alkalibaculum</taxon>
    </lineage>
</organism>
<accession>A0A366I3Z4</accession>
<feature type="transmembrane region" description="Helical" evidence="1">
    <location>
        <begin position="12"/>
        <end position="30"/>
    </location>
</feature>
<dbReference type="RefSeq" id="WP_113921142.1">
    <property type="nucleotide sequence ID" value="NZ_QNRX01000013.1"/>
</dbReference>
<dbReference type="Proteomes" id="UP000253490">
    <property type="component" value="Unassembled WGS sequence"/>
</dbReference>
<dbReference type="EMBL" id="QNRX01000013">
    <property type="protein sequence ID" value="RBP61867.1"/>
    <property type="molecule type" value="Genomic_DNA"/>
</dbReference>
<name>A0A366I3Z4_9FIRM</name>
<evidence type="ECO:0000259" key="2">
    <source>
        <dbReference type="Pfam" id="PF04892"/>
    </source>
</evidence>
<dbReference type="OrthoDB" id="9805025at2"/>
<feature type="domain" description="VanZ-like" evidence="2">
    <location>
        <begin position="15"/>
        <end position="148"/>
    </location>
</feature>
<reference evidence="3 4" key="1">
    <citation type="submission" date="2018-06" db="EMBL/GenBank/DDBJ databases">
        <title>Genomic Encyclopedia of Type Strains, Phase IV (KMG-IV): sequencing the most valuable type-strain genomes for metagenomic binning, comparative biology and taxonomic classification.</title>
        <authorList>
            <person name="Goeker M."/>
        </authorList>
    </citation>
    <scope>NUCLEOTIDE SEQUENCE [LARGE SCALE GENOMIC DNA]</scope>
    <source>
        <strain evidence="3 4">DSM 22112</strain>
    </source>
</reference>
<keyword evidence="1" id="KW-0472">Membrane</keyword>
<keyword evidence="1" id="KW-0812">Transmembrane</keyword>
<comment type="caution">
    <text evidence="3">The sequence shown here is derived from an EMBL/GenBank/DDBJ whole genome shotgun (WGS) entry which is preliminary data.</text>
</comment>
<keyword evidence="4" id="KW-1185">Reference proteome</keyword>
<dbReference type="InterPro" id="IPR006976">
    <property type="entry name" value="VanZ-like"/>
</dbReference>
<sequence>MTKVDKRKITLRIIWWIYIIALFLLVVIKFHGSTSGIISRIENNSLPGSINYNLIPFRSIGTQLENISEGWARYNLIGNIVPFMPFGFLLPIAFRKINSFWKVIGVGFIVDLCIEVFQYITKTGSFDVDDIILNMIGIALGYLFVKFINTQFVRK</sequence>
<dbReference type="PANTHER" id="PTHR36834">
    <property type="entry name" value="MEMBRANE PROTEIN-RELATED"/>
    <property type="match status" value="1"/>
</dbReference>
<dbReference type="AlphaFoldDB" id="A0A366I3Z4"/>
<dbReference type="InterPro" id="IPR053150">
    <property type="entry name" value="Teicoplanin_resist-assoc"/>
</dbReference>
<feature type="transmembrane region" description="Helical" evidence="1">
    <location>
        <begin position="74"/>
        <end position="93"/>
    </location>
</feature>